<comment type="caution">
    <text evidence="4">The sequence shown here is derived from an EMBL/GenBank/DDBJ whole genome shotgun (WGS) entry which is preliminary data.</text>
</comment>
<evidence type="ECO:0000313" key="5">
    <source>
        <dbReference type="Proteomes" id="UP000469385"/>
    </source>
</evidence>
<feature type="region of interest" description="Disordered" evidence="2">
    <location>
        <begin position="24"/>
        <end position="62"/>
    </location>
</feature>
<keyword evidence="3" id="KW-0732">Signal</keyword>
<protein>
    <recommendedName>
        <fullName evidence="6">Permease</fullName>
    </recommendedName>
</protein>
<evidence type="ECO:0008006" key="6">
    <source>
        <dbReference type="Google" id="ProtNLM"/>
    </source>
</evidence>
<feature type="signal peptide" evidence="3">
    <location>
        <begin position="1"/>
        <end position="25"/>
    </location>
</feature>
<feature type="compositionally biased region" description="Pro residues" evidence="2">
    <location>
        <begin position="26"/>
        <end position="57"/>
    </location>
</feature>
<keyword evidence="1" id="KW-0175">Coiled coil</keyword>
<evidence type="ECO:0000256" key="2">
    <source>
        <dbReference type="SAM" id="MobiDB-lite"/>
    </source>
</evidence>
<feature type="coiled-coil region" evidence="1">
    <location>
        <begin position="144"/>
        <end position="188"/>
    </location>
</feature>
<dbReference type="EMBL" id="WSEL01000003">
    <property type="protein sequence ID" value="MVQ30239.1"/>
    <property type="molecule type" value="Genomic_DNA"/>
</dbReference>
<evidence type="ECO:0000313" key="4">
    <source>
        <dbReference type="EMBL" id="MVQ30239.1"/>
    </source>
</evidence>
<feature type="chain" id="PRO_5026997393" description="Permease" evidence="3">
    <location>
        <begin position="26"/>
        <end position="196"/>
    </location>
</feature>
<keyword evidence="5" id="KW-1185">Reference proteome</keyword>
<name>A0A6N8ITF2_9BURK</name>
<dbReference type="AlphaFoldDB" id="A0A6N8ITF2"/>
<dbReference type="PROSITE" id="PS51257">
    <property type="entry name" value="PROKAR_LIPOPROTEIN"/>
    <property type="match status" value="1"/>
</dbReference>
<dbReference type="RefSeq" id="WP_157398143.1">
    <property type="nucleotide sequence ID" value="NZ_WSEL01000003.1"/>
</dbReference>
<proteinExistence type="predicted"/>
<gene>
    <name evidence="4" type="ORF">GON04_12325</name>
</gene>
<organism evidence="4 5">
    <name type="scientific">Ramlibacter pinisoli</name>
    <dbReference type="NCBI Taxonomy" id="2682844"/>
    <lineage>
        <taxon>Bacteria</taxon>
        <taxon>Pseudomonadati</taxon>
        <taxon>Pseudomonadota</taxon>
        <taxon>Betaproteobacteria</taxon>
        <taxon>Burkholderiales</taxon>
        <taxon>Comamonadaceae</taxon>
        <taxon>Ramlibacter</taxon>
    </lineage>
</organism>
<dbReference type="Proteomes" id="UP000469385">
    <property type="component" value="Unassembled WGS sequence"/>
</dbReference>
<dbReference type="SUPFAM" id="SSF101447">
    <property type="entry name" value="Formin homology 2 domain (FH2 domain)"/>
    <property type="match status" value="1"/>
</dbReference>
<accession>A0A6N8ITF2</accession>
<evidence type="ECO:0000256" key="1">
    <source>
        <dbReference type="SAM" id="Coils"/>
    </source>
</evidence>
<reference evidence="4 5" key="1">
    <citation type="submission" date="2019-12" db="EMBL/GenBank/DDBJ databases">
        <authorList>
            <person name="Huq M.A."/>
        </authorList>
    </citation>
    <scope>NUCLEOTIDE SEQUENCE [LARGE SCALE GENOMIC DNA]</scope>
    <source>
        <strain evidence="4 5">MAH-25</strain>
    </source>
</reference>
<evidence type="ECO:0000256" key="3">
    <source>
        <dbReference type="SAM" id="SignalP"/>
    </source>
</evidence>
<sequence length="196" mass="20736">MPPETQRTFAILLAAGVALAVAACASPPPPAPPPPVMPVEAPPPPPPPPPPPAPPQAETPSPAVLALVHADRIRGLNPAELQQEVARLSAPADASDAAAPLAQMQLAIALIQTRAPADAARAGQLLQRVLGQGTPAASPLHPLARQLQAQLAEQKRLEDQIERQAQQLRDAQRRVEQLNDRLDALRAIERSRPRPQ</sequence>